<organism evidence="2 3">
    <name type="scientific">Carpinus fangiana</name>
    <dbReference type="NCBI Taxonomy" id="176857"/>
    <lineage>
        <taxon>Eukaryota</taxon>
        <taxon>Viridiplantae</taxon>
        <taxon>Streptophyta</taxon>
        <taxon>Embryophyta</taxon>
        <taxon>Tracheophyta</taxon>
        <taxon>Spermatophyta</taxon>
        <taxon>Magnoliopsida</taxon>
        <taxon>eudicotyledons</taxon>
        <taxon>Gunneridae</taxon>
        <taxon>Pentapetalae</taxon>
        <taxon>rosids</taxon>
        <taxon>fabids</taxon>
        <taxon>Fagales</taxon>
        <taxon>Betulaceae</taxon>
        <taxon>Carpinus</taxon>
    </lineage>
</organism>
<feature type="region of interest" description="Disordered" evidence="1">
    <location>
        <begin position="68"/>
        <end position="95"/>
    </location>
</feature>
<comment type="caution">
    <text evidence="2">The sequence shown here is derived from an EMBL/GenBank/DDBJ whole genome shotgun (WGS) entry which is preliminary data.</text>
</comment>
<proteinExistence type="predicted"/>
<evidence type="ECO:0000313" key="3">
    <source>
        <dbReference type="Proteomes" id="UP000327013"/>
    </source>
</evidence>
<keyword evidence="3" id="KW-1185">Reference proteome</keyword>
<accession>A0A5N6L379</accession>
<reference evidence="2 3" key="1">
    <citation type="submission" date="2019-06" db="EMBL/GenBank/DDBJ databases">
        <title>A chromosomal-level reference genome of Carpinus fangiana (Coryloideae, Betulaceae).</title>
        <authorList>
            <person name="Yang X."/>
            <person name="Wang Z."/>
            <person name="Zhang L."/>
            <person name="Hao G."/>
            <person name="Liu J."/>
            <person name="Yang Y."/>
        </authorList>
    </citation>
    <scope>NUCLEOTIDE SEQUENCE [LARGE SCALE GENOMIC DNA]</scope>
    <source>
        <strain evidence="2">Cfa_2016G</strain>
        <tissue evidence="2">Leaf</tissue>
    </source>
</reference>
<dbReference type="AlphaFoldDB" id="A0A5N6L379"/>
<gene>
    <name evidence="2" type="ORF">FH972_026187</name>
</gene>
<sequence>MPSKACARDCRLTHETYSLAAPRKPALIYFDFSPLQDPQSTPTSGQFTGHLLSQAWVLHQLDSPPTVQVAAATAAPRHASRDSAASQRSMHPTRL</sequence>
<dbReference type="EMBL" id="VIBQ01000082">
    <property type="protein sequence ID" value="KAB8659298.1"/>
    <property type="molecule type" value="Genomic_DNA"/>
</dbReference>
<evidence type="ECO:0000313" key="2">
    <source>
        <dbReference type="EMBL" id="KAB8659298.1"/>
    </source>
</evidence>
<name>A0A5N6L379_9ROSI</name>
<dbReference type="Proteomes" id="UP000327013">
    <property type="component" value="Unassembled WGS sequence"/>
</dbReference>
<evidence type="ECO:0000256" key="1">
    <source>
        <dbReference type="SAM" id="MobiDB-lite"/>
    </source>
</evidence>
<feature type="compositionally biased region" description="Polar residues" evidence="1">
    <location>
        <begin position="83"/>
        <end position="95"/>
    </location>
</feature>
<protein>
    <submittedName>
        <fullName evidence="2">Uncharacterized protein</fullName>
    </submittedName>
</protein>